<dbReference type="Gene3D" id="3.40.50.300">
    <property type="entry name" value="P-loop containing nucleotide triphosphate hydrolases"/>
    <property type="match status" value="1"/>
</dbReference>
<proteinExistence type="inferred from homology"/>
<feature type="domain" description="DNA polymerase III delta N-terminal" evidence="9">
    <location>
        <begin position="46"/>
        <end position="145"/>
    </location>
</feature>
<dbReference type="NCBIfam" id="TIGR01128">
    <property type="entry name" value="holA"/>
    <property type="match status" value="1"/>
</dbReference>
<dbReference type="AlphaFoldDB" id="A0A1H6B2T0"/>
<evidence type="ECO:0000256" key="4">
    <source>
        <dbReference type="ARBA" id="ARBA00022695"/>
    </source>
</evidence>
<keyword evidence="5" id="KW-0235">DNA replication</keyword>
<organism evidence="11 12">
    <name type="scientific">Bryocella elongata</name>
    <dbReference type="NCBI Taxonomy" id="863522"/>
    <lineage>
        <taxon>Bacteria</taxon>
        <taxon>Pseudomonadati</taxon>
        <taxon>Acidobacteriota</taxon>
        <taxon>Terriglobia</taxon>
        <taxon>Terriglobales</taxon>
        <taxon>Acidobacteriaceae</taxon>
        <taxon>Bryocella</taxon>
    </lineage>
</organism>
<dbReference type="GO" id="GO:0009360">
    <property type="term" value="C:DNA polymerase III complex"/>
    <property type="evidence" value="ECO:0007669"/>
    <property type="project" value="InterPro"/>
</dbReference>
<evidence type="ECO:0000313" key="11">
    <source>
        <dbReference type="EMBL" id="SEG55158.1"/>
    </source>
</evidence>
<sequence>MSAVRTRGKDGSAWVFDPATRAGLRSFATVDRLLKEIAGDARKPGYVLLGSEAFLLELCRRGVIAGLVPEGFRDFCLHDLDLAQTSVFEALDLAQTPSLMAPFQVLFVRNVKTLYGRGSKKEEFAALTDYFNRPNPQALIVFMADHIALPQDLRRMDFQDKERADKLRETLGELCGMVELQQVADEDAVKWVLRSSEAGGVQMQDDAARELVDALGGDMLMLSSELDKLMLYATAMQAERGAATLSLVDVETMVASAKQRSLYELTDAISLKDAPRALTLLQGLLNASDGGEDAAIGHVFSLAKTYRQMLVLNEKQVKDQRAMWQVLWPGFRVAPFAADALIAQARRFRDRADLTRGLRWIAKADIELRSSPPDKKLVLERLVMRLSSKAGAHASELRAE</sequence>
<dbReference type="Pfam" id="PF06144">
    <property type="entry name" value="DNA_pol3_delta"/>
    <property type="match status" value="1"/>
</dbReference>
<feature type="domain" description="DNA polymerase III delta subunit-like C-terminal" evidence="10">
    <location>
        <begin position="261"/>
        <end position="386"/>
    </location>
</feature>
<dbReference type="Proteomes" id="UP000236728">
    <property type="component" value="Unassembled WGS sequence"/>
</dbReference>
<keyword evidence="12" id="KW-1185">Reference proteome</keyword>
<dbReference type="InterPro" id="IPR048466">
    <property type="entry name" value="DNA_pol3_delta-like_C"/>
</dbReference>
<accession>A0A1H6B2T0</accession>
<dbReference type="PANTHER" id="PTHR34388:SF1">
    <property type="entry name" value="DNA POLYMERASE III SUBUNIT DELTA"/>
    <property type="match status" value="1"/>
</dbReference>
<dbReference type="Gene3D" id="1.10.8.60">
    <property type="match status" value="1"/>
</dbReference>
<dbReference type="EC" id="2.7.7.7" evidence="1"/>
<evidence type="ECO:0000259" key="9">
    <source>
        <dbReference type="Pfam" id="PF06144"/>
    </source>
</evidence>
<dbReference type="InterPro" id="IPR010372">
    <property type="entry name" value="DNA_pol3_delta_N"/>
</dbReference>
<gene>
    <name evidence="11" type="ORF">SAMN05421819_3474</name>
</gene>
<dbReference type="Gene3D" id="1.20.272.10">
    <property type="match status" value="1"/>
</dbReference>
<evidence type="ECO:0000256" key="2">
    <source>
        <dbReference type="ARBA" id="ARBA00017703"/>
    </source>
</evidence>
<keyword evidence="4" id="KW-0548">Nucleotidyltransferase</keyword>
<dbReference type="GO" id="GO:0003677">
    <property type="term" value="F:DNA binding"/>
    <property type="evidence" value="ECO:0007669"/>
    <property type="project" value="InterPro"/>
</dbReference>
<evidence type="ECO:0000313" key="12">
    <source>
        <dbReference type="Proteomes" id="UP000236728"/>
    </source>
</evidence>
<evidence type="ECO:0000259" key="10">
    <source>
        <dbReference type="Pfam" id="PF21694"/>
    </source>
</evidence>
<evidence type="ECO:0000256" key="1">
    <source>
        <dbReference type="ARBA" id="ARBA00012417"/>
    </source>
</evidence>
<keyword evidence="6" id="KW-0239">DNA-directed DNA polymerase</keyword>
<comment type="catalytic activity">
    <reaction evidence="8">
        <text>DNA(n) + a 2'-deoxyribonucleoside 5'-triphosphate = DNA(n+1) + diphosphate</text>
        <dbReference type="Rhea" id="RHEA:22508"/>
        <dbReference type="Rhea" id="RHEA-COMP:17339"/>
        <dbReference type="Rhea" id="RHEA-COMP:17340"/>
        <dbReference type="ChEBI" id="CHEBI:33019"/>
        <dbReference type="ChEBI" id="CHEBI:61560"/>
        <dbReference type="ChEBI" id="CHEBI:173112"/>
        <dbReference type="EC" id="2.7.7.7"/>
    </reaction>
</comment>
<comment type="similarity">
    <text evidence="7">Belongs to the DNA polymerase HolA subunit family.</text>
</comment>
<protein>
    <recommendedName>
        <fullName evidence="2">DNA polymerase III subunit delta</fullName>
        <ecNumber evidence="1">2.7.7.7</ecNumber>
    </recommendedName>
</protein>
<name>A0A1H6B2T0_9BACT</name>
<dbReference type="SUPFAM" id="SSF48019">
    <property type="entry name" value="post-AAA+ oligomerization domain-like"/>
    <property type="match status" value="1"/>
</dbReference>
<dbReference type="GO" id="GO:0006261">
    <property type="term" value="P:DNA-templated DNA replication"/>
    <property type="evidence" value="ECO:0007669"/>
    <property type="project" value="TreeGrafter"/>
</dbReference>
<dbReference type="SUPFAM" id="SSF52540">
    <property type="entry name" value="P-loop containing nucleoside triphosphate hydrolases"/>
    <property type="match status" value="1"/>
</dbReference>
<dbReference type="InterPro" id="IPR027417">
    <property type="entry name" value="P-loop_NTPase"/>
</dbReference>
<dbReference type="EMBL" id="FNVA01000006">
    <property type="protein sequence ID" value="SEG55158.1"/>
    <property type="molecule type" value="Genomic_DNA"/>
</dbReference>
<evidence type="ECO:0000256" key="5">
    <source>
        <dbReference type="ARBA" id="ARBA00022705"/>
    </source>
</evidence>
<evidence type="ECO:0000256" key="7">
    <source>
        <dbReference type="ARBA" id="ARBA00034754"/>
    </source>
</evidence>
<evidence type="ECO:0000256" key="8">
    <source>
        <dbReference type="ARBA" id="ARBA00049244"/>
    </source>
</evidence>
<keyword evidence="3" id="KW-0808">Transferase</keyword>
<reference evidence="11 12" key="1">
    <citation type="submission" date="2016-10" db="EMBL/GenBank/DDBJ databases">
        <authorList>
            <person name="de Groot N.N."/>
        </authorList>
    </citation>
    <scope>NUCLEOTIDE SEQUENCE [LARGE SCALE GENOMIC DNA]</scope>
    <source>
        <strain evidence="11 12">DSM 22489</strain>
    </source>
</reference>
<dbReference type="GO" id="GO:0003887">
    <property type="term" value="F:DNA-directed DNA polymerase activity"/>
    <property type="evidence" value="ECO:0007669"/>
    <property type="project" value="UniProtKB-KW"/>
</dbReference>
<evidence type="ECO:0000256" key="3">
    <source>
        <dbReference type="ARBA" id="ARBA00022679"/>
    </source>
</evidence>
<dbReference type="InterPro" id="IPR008921">
    <property type="entry name" value="DNA_pol3_clamp-load_cplx_C"/>
</dbReference>
<dbReference type="PANTHER" id="PTHR34388">
    <property type="entry name" value="DNA POLYMERASE III SUBUNIT DELTA"/>
    <property type="match status" value="1"/>
</dbReference>
<dbReference type="InterPro" id="IPR005790">
    <property type="entry name" value="DNA_polIII_delta"/>
</dbReference>
<dbReference type="Pfam" id="PF21694">
    <property type="entry name" value="DNA_pol3_delta_C"/>
    <property type="match status" value="1"/>
</dbReference>
<evidence type="ECO:0000256" key="6">
    <source>
        <dbReference type="ARBA" id="ARBA00022932"/>
    </source>
</evidence>